<keyword evidence="4 7" id="KW-0949">S-adenosyl-L-methionine</keyword>
<keyword evidence="3 7" id="KW-0808">Transferase</keyword>
<protein>
    <recommendedName>
        <fullName evidence="1">DNA (cytosine-5-)-methyltransferase</fullName>
        <ecNumber evidence="1">2.1.1.37</ecNumber>
    </recommendedName>
</protein>
<dbReference type="EMBL" id="WTYX01000002">
    <property type="protein sequence ID" value="MXO91511.1"/>
    <property type="molecule type" value="Genomic_DNA"/>
</dbReference>
<dbReference type="AlphaFoldDB" id="A0A844ZT66"/>
<evidence type="ECO:0000256" key="8">
    <source>
        <dbReference type="RuleBase" id="RU000416"/>
    </source>
</evidence>
<dbReference type="PROSITE" id="PS51679">
    <property type="entry name" value="SAM_MT_C5"/>
    <property type="match status" value="1"/>
</dbReference>
<comment type="catalytic activity">
    <reaction evidence="6">
        <text>a 2'-deoxycytidine in DNA + S-adenosyl-L-methionine = a 5-methyl-2'-deoxycytidine in DNA + S-adenosyl-L-homocysteine + H(+)</text>
        <dbReference type="Rhea" id="RHEA:13681"/>
        <dbReference type="Rhea" id="RHEA-COMP:11369"/>
        <dbReference type="Rhea" id="RHEA-COMP:11370"/>
        <dbReference type="ChEBI" id="CHEBI:15378"/>
        <dbReference type="ChEBI" id="CHEBI:57856"/>
        <dbReference type="ChEBI" id="CHEBI:59789"/>
        <dbReference type="ChEBI" id="CHEBI:85452"/>
        <dbReference type="ChEBI" id="CHEBI:85454"/>
        <dbReference type="EC" id="2.1.1.37"/>
    </reaction>
</comment>
<dbReference type="InterPro" id="IPR050390">
    <property type="entry name" value="C5-Methyltransferase"/>
</dbReference>
<evidence type="ECO:0000256" key="3">
    <source>
        <dbReference type="ARBA" id="ARBA00022679"/>
    </source>
</evidence>
<dbReference type="Gene3D" id="3.40.50.150">
    <property type="entry name" value="Vaccinia Virus protein VP39"/>
    <property type="match status" value="1"/>
</dbReference>
<evidence type="ECO:0000313" key="10">
    <source>
        <dbReference type="Proteomes" id="UP000442714"/>
    </source>
</evidence>
<dbReference type="EC" id="2.1.1.37" evidence="1"/>
<evidence type="ECO:0000256" key="7">
    <source>
        <dbReference type="PROSITE-ProRule" id="PRU01016"/>
    </source>
</evidence>
<dbReference type="Pfam" id="PF00145">
    <property type="entry name" value="DNA_methylase"/>
    <property type="match status" value="1"/>
</dbReference>
<name>A0A844ZT66_9SPHN</name>
<keyword evidence="10" id="KW-1185">Reference proteome</keyword>
<dbReference type="PANTHER" id="PTHR10629:SF52">
    <property type="entry name" value="DNA (CYTOSINE-5)-METHYLTRANSFERASE 1"/>
    <property type="match status" value="1"/>
</dbReference>
<keyword evidence="2 7" id="KW-0489">Methyltransferase</keyword>
<reference evidence="9 10" key="1">
    <citation type="submission" date="2019-12" db="EMBL/GenBank/DDBJ databases">
        <title>Genomic-based taxomic classification of the family Erythrobacteraceae.</title>
        <authorList>
            <person name="Xu L."/>
        </authorList>
    </citation>
    <scope>NUCLEOTIDE SEQUENCE [LARGE SCALE GENOMIC DNA]</scope>
    <source>
        <strain evidence="9 10">KCTC 52763</strain>
    </source>
</reference>
<evidence type="ECO:0000256" key="4">
    <source>
        <dbReference type="ARBA" id="ARBA00022691"/>
    </source>
</evidence>
<dbReference type="Gene3D" id="3.90.120.10">
    <property type="entry name" value="DNA Methylase, subunit A, domain 2"/>
    <property type="match status" value="1"/>
</dbReference>
<dbReference type="InterPro" id="IPR001525">
    <property type="entry name" value="C5_MeTfrase"/>
</dbReference>
<dbReference type="SUPFAM" id="SSF53335">
    <property type="entry name" value="S-adenosyl-L-methionine-dependent methyltransferases"/>
    <property type="match status" value="1"/>
</dbReference>
<feature type="active site" evidence="7">
    <location>
        <position position="129"/>
    </location>
</feature>
<dbReference type="InterPro" id="IPR029063">
    <property type="entry name" value="SAM-dependent_MTases_sf"/>
</dbReference>
<dbReference type="PRINTS" id="PR00105">
    <property type="entry name" value="C5METTRFRASE"/>
</dbReference>
<dbReference type="GO" id="GO:0044027">
    <property type="term" value="P:negative regulation of gene expression via chromosomal CpG island methylation"/>
    <property type="evidence" value="ECO:0007669"/>
    <property type="project" value="TreeGrafter"/>
</dbReference>
<dbReference type="Proteomes" id="UP000442714">
    <property type="component" value="Unassembled WGS sequence"/>
</dbReference>
<comment type="similarity">
    <text evidence="7 8">Belongs to the class I-like SAM-binding methyltransferase superfamily. C5-methyltransferase family.</text>
</comment>
<evidence type="ECO:0000313" key="9">
    <source>
        <dbReference type="EMBL" id="MXO91511.1"/>
    </source>
</evidence>
<dbReference type="OrthoDB" id="9813719at2"/>
<dbReference type="GO" id="GO:0009307">
    <property type="term" value="P:DNA restriction-modification system"/>
    <property type="evidence" value="ECO:0007669"/>
    <property type="project" value="UniProtKB-KW"/>
</dbReference>
<dbReference type="GO" id="GO:0003677">
    <property type="term" value="F:DNA binding"/>
    <property type="evidence" value="ECO:0007669"/>
    <property type="project" value="TreeGrafter"/>
</dbReference>
<keyword evidence="5" id="KW-0680">Restriction system</keyword>
<proteinExistence type="inferred from homology"/>
<gene>
    <name evidence="9" type="primary">dcm</name>
    <name evidence="9" type="ORF">GRI41_11800</name>
</gene>
<accession>A0A844ZT66</accession>
<dbReference type="GO" id="GO:0003886">
    <property type="term" value="F:DNA (cytosine-5-)-methyltransferase activity"/>
    <property type="evidence" value="ECO:0007669"/>
    <property type="project" value="UniProtKB-EC"/>
</dbReference>
<dbReference type="InterPro" id="IPR031303">
    <property type="entry name" value="C5_meth_CS"/>
</dbReference>
<sequence>MGSRYRVVDLFAGPGGLAEGFSSLRNENGERVFEIALSVEMESNAFATLRLRSFFRQFEQAPPEYYDYIAGRISKDEMISIHAAEWRAAEAETMQLKLGTAEAQEALDPILDELRCQAENTVLIGGPPCQAYSIVGRNKNRSLEGYDPNQDERHFLYKEYIRIIDRLQPTAFVMENVKGILSSKVGGHGIFERILDDLKRAGGADGYELFPLVRDGRGGSFLIRSEDYGVPQRRHRVIVVGIRKGSRVKDMEALPGLVPVIRKATVSDVLEGLPEVRSGLSPERDDSSHGWQNAVAAGCRKAIASCLEADKSLEPVAEVLCETLQKIESQAPRFERHSKSITGARDNELAAWLSDPRLDSLANHETRGHMAPDLARYVFVSAFGTAFGRSPKSSEFPSGLAPMHKNWSTGNYADRFRVQVWGQPSTTVTSHISKDGHAYIHPDPEQCRSLTVREAARLQTFPDNYLFEGTGRTAQFTQVGNAVPPLLARRIAEALLERLGAR</sequence>
<evidence type="ECO:0000256" key="2">
    <source>
        <dbReference type="ARBA" id="ARBA00022603"/>
    </source>
</evidence>
<evidence type="ECO:0000256" key="6">
    <source>
        <dbReference type="ARBA" id="ARBA00047422"/>
    </source>
</evidence>
<organism evidence="9 10">
    <name type="scientific">Pontixanthobacter aquaemixtae</name>
    <dbReference type="NCBI Taxonomy" id="1958940"/>
    <lineage>
        <taxon>Bacteria</taxon>
        <taxon>Pseudomonadati</taxon>
        <taxon>Pseudomonadota</taxon>
        <taxon>Alphaproteobacteria</taxon>
        <taxon>Sphingomonadales</taxon>
        <taxon>Erythrobacteraceae</taxon>
        <taxon>Pontixanthobacter</taxon>
    </lineage>
</organism>
<dbReference type="GO" id="GO:0032259">
    <property type="term" value="P:methylation"/>
    <property type="evidence" value="ECO:0007669"/>
    <property type="project" value="UniProtKB-KW"/>
</dbReference>
<evidence type="ECO:0000256" key="5">
    <source>
        <dbReference type="ARBA" id="ARBA00022747"/>
    </source>
</evidence>
<dbReference type="PANTHER" id="PTHR10629">
    <property type="entry name" value="CYTOSINE-SPECIFIC METHYLTRANSFERASE"/>
    <property type="match status" value="1"/>
</dbReference>
<evidence type="ECO:0000256" key="1">
    <source>
        <dbReference type="ARBA" id="ARBA00011975"/>
    </source>
</evidence>
<comment type="caution">
    <text evidence="9">The sequence shown here is derived from an EMBL/GenBank/DDBJ whole genome shotgun (WGS) entry which is preliminary data.</text>
</comment>
<dbReference type="NCBIfam" id="TIGR00675">
    <property type="entry name" value="dcm"/>
    <property type="match status" value="1"/>
</dbReference>
<dbReference type="PROSITE" id="PS00095">
    <property type="entry name" value="C5_MTASE_2"/>
    <property type="match status" value="1"/>
</dbReference>